<gene>
    <name evidence="3" type="ORF">ACERK3_01665</name>
</gene>
<evidence type="ECO:0000313" key="4">
    <source>
        <dbReference type="Proteomes" id="UP001575105"/>
    </source>
</evidence>
<dbReference type="Gene3D" id="1.20.120.450">
    <property type="entry name" value="dinb family like domain"/>
    <property type="match status" value="1"/>
</dbReference>
<proteinExistence type="predicted"/>
<evidence type="ECO:0000256" key="1">
    <source>
        <dbReference type="SAM" id="MobiDB-lite"/>
    </source>
</evidence>
<evidence type="ECO:0000313" key="3">
    <source>
        <dbReference type="EMBL" id="MFA9476991.1"/>
    </source>
</evidence>
<organism evidence="3 4">
    <name type="scientific">Natronomicrosphaera hydrolytica</name>
    <dbReference type="NCBI Taxonomy" id="3242702"/>
    <lineage>
        <taxon>Bacteria</taxon>
        <taxon>Pseudomonadati</taxon>
        <taxon>Planctomycetota</taxon>
        <taxon>Phycisphaerae</taxon>
        <taxon>Phycisphaerales</taxon>
        <taxon>Phycisphaeraceae</taxon>
        <taxon>Natronomicrosphaera</taxon>
    </lineage>
</organism>
<reference evidence="3 4" key="1">
    <citation type="submission" date="2024-08" db="EMBL/GenBank/DDBJ databases">
        <title>Whole-genome sequencing of halo(alkali)philic microorganisms from hypersaline lakes.</title>
        <authorList>
            <person name="Sorokin D.Y."/>
            <person name="Merkel A.Y."/>
            <person name="Messina E."/>
            <person name="Yakimov M."/>
        </authorList>
    </citation>
    <scope>NUCLEOTIDE SEQUENCE [LARGE SCALE GENOMIC DNA]</scope>
    <source>
        <strain evidence="3 4">AB-hyl4</strain>
    </source>
</reference>
<dbReference type="InterPro" id="IPR024775">
    <property type="entry name" value="DinB-like"/>
</dbReference>
<dbReference type="Proteomes" id="UP001575105">
    <property type="component" value="Unassembled WGS sequence"/>
</dbReference>
<name>A0ABV4U0C7_9BACT</name>
<feature type="domain" description="DinB-like" evidence="2">
    <location>
        <begin position="14"/>
        <end position="154"/>
    </location>
</feature>
<sequence length="163" mass="18137">MDTTIETLLLGWRENGQLARQLLADIPDEAMTDQPGGVVNHPAWTLAHLNHYHTAILSLVRGEPVADPGEQPNAEHYDAGSTPVDDPARYPSKAELLAAYEQVHQEVEQLLQDAPPKRLTQPPGLERWAEGFGTTAKALSYLMIFHESVHLGQVMAWKRAMDR</sequence>
<protein>
    <submittedName>
        <fullName evidence="3">DinB family protein</fullName>
    </submittedName>
</protein>
<keyword evidence="4" id="KW-1185">Reference proteome</keyword>
<dbReference type="SUPFAM" id="SSF109854">
    <property type="entry name" value="DinB/YfiT-like putative metalloenzymes"/>
    <property type="match status" value="1"/>
</dbReference>
<evidence type="ECO:0000259" key="2">
    <source>
        <dbReference type="Pfam" id="PF12867"/>
    </source>
</evidence>
<dbReference type="RefSeq" id="WP_425343915.1">
    <property type="nucleotide sequence ID" value="NZ_JBGUBD010000001.1"/>
</dbReference>
<feature type="region of interest" description="Disordered" evidence="1">
    <location>
        <begin position="65"/>
        <end position="86"/>
    </location>
</feature>
<comment type="caution">
    <text evidence="3">The sequence shown here is derived from an EMBL/GenBank/DDBJ whole genome shotgun (WGS) entry which is preliminary data.</text>
</comment>
<dbReference type="EMBL" id="JBGUBD010000001">
    <property type="protein sequence ID" value="MFA9476991.1"/>
    <property type="molecule type" value="Genomic_DNA"/>
</dbReference>
<dbReference type="InterPro" id="IPR034660">
    <property type="entry name" value="DinB/YfiT-like"/>
</dbReference>
<dbReference type="Pfam" id="PF12867">
    <property type="entry name" value="DinB_2"/>
    <property type="match status" value="1"/>
</dbReference>
<accession>A0ABV4U0C7</accession>